<proteinExistence type="predicted"/>
<evidence type="ECO:0000256" key="1">
    <source>
        <dbReference type="SAM" id="MobiDB-lite"/>
    </source>
</evidence>
<feature type="region of interest" description="Disordered" evidence="1">
    <location>
        <begin position="57"/>
        <end position="99"/>
    </location>
</feature>
<sequence length="99" mass="11020">MKKLILISALLFSINGWGEVMVYEGNNFEECKAIASIMTNNDSDYNESMKTCNSLLHQASHRQPLPPQSRGMDNVDHDARMHGEPTKGVNRPSCSPPNC</sequence>
<organism evidence="2">
    <name type="scientific">marine metagenome</name>
    <dbReference type="NCBI Taxonomy" id="408172"/>
    <lineage>
        <taxon>unclassified sequences</taxon>
        <taxon>metagenomes</taxon>
        <taxon>ecological metagenomes</taxon>
    </lineage>
</organism>
<dbReference type="EMBL" id="UINC01159199">
    <property type="protein sequence ID" value="SVD57158.1"/>
    <property type="molecule type" value="Genomic_DNA"/>
</dbReference>
<protein>
    <submittedName>
        <fullName evidence="2">Uncharacterized protein</fullName>
    </submittedName>
</protein>
<feature type="compositionally biased region" description="Basic and acidic residues" evidence="1">
    <location>
        <begin position="73"/>
        <end position="85"/>
    </location>
</feature>
<gene>
    <name evidence="2" type="ORF">METZ01_LOCUS410012</name>
</gene>
<reference evidence="2" key="1">
    <citation type="submission" date="2018-05" db="EMBL/GenBank/DDBJ databases">
        <authorList>
            <person name="Lanie J.A."/>
            <person name="Ng W.-L."/>
            <person name="Kazmierczak K.M."/>
            <person name="Andrzejewski T.M."/>
            <person name="Davidsen T.M."/>
            <person name="Wayne K.J."/>
            <person name="Tettelin H."/>
            <person name="Glass J.I."/>
            <person name="Rusch D."/>
            <person name="Podicherti R."/>
            <person name="Tsui H.-C.T."/>
            <person name="Winkler M.E."/>
        </authorList>
    </citation>
    <scope>NUCLEOTIDE SEQUENCE</scope>
</reference>
<evidence type="ECO:0000313" key="2">
    <source>
        <dbReference type="EMBL" id="SVD57158.1"/>
    </source>
</evidence>
<dbReference type="AlphaFoldDB" id="A0A382WGB7"/>
<name>A0A382WGB7_9ZZZZ</name>
<accession>A0A382WGB7</accession>